<evidence type="ECO:0000256" key="13">
    <source>
        <dbReference type="RuleBase" id="RU369107"/>
    </source>
</evidence>
<keyword evidence="3" id="KW-0812">Transmembrane</keyword>
<evidence type="ECO:0000256" key="5">
    <source>
        <dbReference type="ARBA" id="ARBA00022824"/>
    </source>
</evidence>
<dbReference type="InterPro" id="IPR031335">
    <property type="entry name" value="Glyco_hydro_63_C"/>
</dbReference>
<feature type="signal peptide" evidence="14">
    <location>
        <begin position="1"/>
        <end position="22"/>
    </location>
</feature>
<comment type="catalytic activity">
    <reaction evidence="12">
        <text>N(4)-(alpha-D-Glc-(1-&gt;2)-alpha-D-Glc-(1-&gt;3)-alpha-D-Glc-(1-&gt;3)-alpha-D-Man-(1-&gt;2)-alpha-D-Man-(1-&gt;2)-alpha-D-Man-(1-&gt;3)-[alpha-D-Man-(1-&gt;2)-alpha-D-Man-(1-&gt;3)-[alpha-D-Man-(1-&gt;2)-alpha-D-Man-(1-&gt;6)]-alpha-D-Man-(1-&gt;6)]-beta-D-Man-(1-&gt;4)-beta-D-GlcNAc-(1-&gt;4)-beta-D-GlcNAc)-L-asparaginyl-[protein] + H2O = N(4)-(alpha-D-Glc-(1-&gt;3)-alpha-D-Glc-(1-&gt;3)-alpha-D-Man-(1-&gt;2)-alpha-D-Man-(1-&gt;2)-alpha-D-Man-(1-&gt;3)-[alpha-D-Man-(1-&gt;2)-alpha-D-Man-(1-&gt;3)-[alpha-D-Man-(1-&gt;2)-alpha-D-Man-(1-&gt;6)]-alpha-D-Man-(1-&gt;6)]-beta-D-Man-(1-&gt;4)-beta-D-GlcNAc-(1-&gt;4)-beta-D-GlcNAc)-L-asparaginyl-[protein] + beta-D-glucose</text>
        <dbReference type="Rhea" id="RHEA:55988"/>
        <dbReference type="Rhea" id="RHEA-COMP:12806"/>
        <dbReference type="Rhea" id="RHEA-COMP:14355"/>
        <dbReference type="ChEBI" id="CHEBI:15377"/>
        <dbReference type="ChEBI" id="CHEBI:15903"/>
        <dbReference type="ChEBI" id="CHEBI:59082"/>
        <dbReference type="ChEBI" id="CHEBI:132537"/>
        <dbReference type="EC" id="3.2.1.106"/>
    </reaction>
</comment>
<sequence length="827" mass="95869">MWFNTSRLLSTVLLLLPLLVHASKFDIYNDFDDQEEVSVGEYERLSGDSLLWGPYRSSLYFGVRPRIPRSLLSGLMWFNVDSYQGVGQVRHFYEQFDNMKKANWVNYNPRYGGRQIIEDNDCHVRIIIDFVKSNDGKSWGVKIKSKPHKGYENTKISFVWYSGLETDKPMEPVPGIDADDSENGYFTMETPKDIHGYSGIMKFAGLSESLGLFEMEVNDGPKSNKHPERLFLDPELDPAKSHHISLRIPNDNIWRAKDIFMTVIQDCIKDLSERYSDVNDIPPQQAFILRDLSKFSGNLHIVQKIYEGSCEFDVIYNNAVTPQHDKITFENIATKITTVLESNNQKFKTHFPLVQPFHQIKYQKFAKEMLSGLLGGLSYSYGDQLVDRDTIFDEESFEEYELNGSVEGPDELFTLVPSRPFFPRGFYWDEGFHLLPLLKYDSDLALEIIKSWFERVDENGWIAREQILGPESRSRVPEKFQTQSPEIVNPPTIMMALSYILENLGTDVEFGDLEEPKEVKEYSNDALGSIYLDNPTLLFNYTKELYPKFKSHFEMFRRTQKGYVEDFDRDGISEAYRWRGRTITHCLASGLDDYPRPLPADIAELNVDLLSWVGVMTKSMKSMAKILGENEDLADFEKIEEEIIENLESIHWSENEKTYCDVSVDENDENMHYCFKGYISLFPFITKLIPTTQVDKIEHIVDMLKDPEQLWSPYGIRSLSKSDEKYRTAENYWRSPIWLNINYLVLEALVHYKQESAPHMSSDVAEKLALAYSELRVNLVENVYSQWDKTGFVWEQYDDITGEAKGAKNFLGWTSTVLLIMKMPTDI</sequence>
<keyword evidence="9 13" id="KW-0325">Glycoprotein</keyword>
<keyword evidence="5 12" id="KW-0256">Endoplasmic reticulum</keyword>
<dbReference type="Gene3D" id="1.50.10.10">
    <property type="match status" value="1"/>
</dbReference>
<keyword evidence="7" id="KW-1133">Transmembrane helix</keyword>
<keyword evidence="8" id="KW-0472">Membrane</keyword>
<evidence type="ECO:0000256" key="8">
    <source>
        <dbReference type="ARBA" id="ARBA00023136"/>
    </source>
</evidence>
<evidence type="ECO:0000259" key="15">
    <source>
        <dbReference type="Pfam" id="PF03200"/>
    </source>
</evidence>
<evidence type="ECO:0000256" key="9">
    <source>
        <dbReference type="ARBA" id="ARBA00023180"/>
    </source>
</evidence>
<dbReference type="SUPFAM" id="SSF48208">
    <property type="entry name" value="Six-hairpin glycosidases"/>
    <property type="match status" value="1"/>
</dbReference>
<evidence type="ECO:0000256" key="12">
    <source>
        <dbReference type="RuleBase" id="RU368089"/>
    </source>
</evidence>
<evidence type="ECO:0000256" key="14">
    <source>
        <dbReference type="SAM" id="SignalP"/>
    </source>
</evidence>
<reference evidence="17 18" key="1">
    <citation type="submission" date="2024-01" db="EMBL/GenBank/DDBJ databases">
        <authorList>
            <consortium name="Genoscope - CEA"/>
            <person name="William W."/>
        </authorList>
    </citation>
    <scope>NUCLEOTIDE SEQUENCE [LARGE SCALE GENOMIC DNA]</scope>
    <source>
        <strain evidence="17 18">29B2s-10</strain>
    </source>
</reference>
<organism evidence="17 18">
    <name type="scientific">[Candida] anglica</name>
    <dbReference type="NCBI Taxonomy" id="148631"/>
    <lineage>
        <taxon>Eukaryota</taxon>
        <taxon>Fungi</taxon>
        <taxon>Dikarya</taxon>
        <taxon>Ascomycota</taxon>
        <taxon>Saccharomycotina</taxon>
        <taxon>Pichiomycetes</taxon>
        <taxon>Debaryomycetaceae</taxon>
        <taxon>Kurtzmaniella</taxon>
    </lineage>
</organism>
<dbReference type="Gene3D" id="2.70.98.110">
    <property type="entry name" value="Glycosyl hydrolase family 63, N-terminal domain"/>
    <property type="match status" value="1"/>
</dbReference>
<comment type="function">
    <text evidence="12">Cleaves the distal alpha 1,2-linked glucose residue from the Glc(3)Man(9)GlcNAc(2) oligosaccharide precursor.</text>
</comment>
<dbReference type="InterPro" id="IPR038518">
    <property type="entry name" value="Glyco_hydro_63N_sf"/>
</dbReference>
<comment type="subcellular location">
    <subcellularLocation>
        <location evidence="1 12">Endoplasmic reticulum membrane</location>
        <topology evidence="1 12">Single-pass type II membrane protein</topology>
    </subcellularLocation>
</comment>
<dbReference type="Pfam" id="PF16923">
    <property type="entry name" value="Glyco_hydro_63N"/>
    <property type="match status" value="1"/>
</dbReference>
<accession>A0ABP0ECQ3</accession>
<evidence type="ECO:0000256" key="4">
    <source>
        <dbReference type="ARBA" id="ARBA00022801"/>
    </source>
</evidence>
<dbReference type="Proteomes" id="UP001497600">
    <property type="component" value="Chromosome E"/>
</dbReference>
<gene>
    <name evidence="17" type="primary">CWH41</name>
    <name evidence="17" type="ORF">CAAN4_E03532</name>
</gene>
<feature type="domain" description="Glycosyl hydrolase family 63 N-terminal" evidence="16">
    <location>
        <begin position="49"/>
        <end position="285"/>
    </location>
</feature>
<evidence type="ECO:0000259" key="16">
    <source>
        <dbReference type="Pfam" id="PF16923"/>
    </source>
</evidence>
<comment type="similarity">
    <text evidence="2 12">Belongs to the glycosyl hydrolase 63 family.</text>
</comment>
<dbReference type="PANTHER" id="PTHR10412">
    <property type="entry name" value="MANNOSYL-OLIGOSACCHARIDE GLUCOSIDASE"/>
    <property type="match status" value="1"/>
</dbReference>
<name>A0ABP0ECQ3_9ASCO</name>
<dbReference type="InterPro" id="IPR004888">
    <property type="entry name" value="Glycoside_hydrolase_63"/>
</dbReference>
<dbReference type="EC" id="3.2.1.106" evidence="11 12"/>
<dbReference type="InterPro" id="IPR008928">
    <property type="entry name" value="6-hairpin_glycosidase_sf"/>
</dbReference>
<evidence type="ECO:0000313" key="18">
    <source>
        <dbReference type="Proteomes" id="UP001497600"/>
    </source>
</evidence>
<evidence type="ECO:0000256" key="7">
    <source>
        <dbReference type="ARBA" id="ARBA00022989"/>
    </source>
</evidence>
<evidence type="ECO:0000256" key="3">
    <source>
        <dbReference type="ARBA" id="ARBA00022692"/>
    </source>
</evidence>
<dbReference type="PANTHER" id="PTHR10412:SF11">
    <property type="entry name" value="MANNOSYL-OLIGOSACCHARIDE GLUCOSIDASE"/>
    <property type="match status" value="1"/>
</dbReference>
<evidence type="ECO:0000313" key="17">
    <source>
        <dbReference type="EMBL" id="CAK7907020.1"/>
    </source>
</evidence>
<keyword evidence="14" id="KW-0732">Signal</keyword>
<feature type="domain" description="Glycosyl hydrolase family 63 C-terminal" evidence="15">
    <location>
        <begin position="328"/>
        <end position="822"/>
    </location>
</feature>
<evidence type="ECO:0000256" key="6">
    <source>
        <dbReference type="ARBA" id="ARBA00022968"/>
    </source>
</evidence>
<feature type="chain" id="PRO_5046924851" description="Mannosyl-oligosaccharide glucosidase" evidence="14">
    <location>
        <begin position="23"/>
        <end position="827"/>
    </location>
</feature>
<dbReference type="InterPro" id="IPR012341">
    <property type="entry name" value="6hp_glycosidase-like_sf"/>
</dbReference>
<protein>
    <recommendedName>
        <fullName evidence="11 12">Mannosyl-oligosaccharide glucosidase</fullName>
        <ecNumber evidence="11 12">3.2.1.106</ecNumber>
    </recommendedName>
    <alternativeName>
        <fullName evidence="13">Glucosidase I</fullName>
    </alternativeName>
</protein>
<comment type="pathway">
    <text evidence="13">Glycan metabolism; N-glycan degradation.</text>
</comment>
<keyword evidence="18" id="KW-1185">Reference proteome</keyword>
<keyword evidence="6" id="KW-0735">Signal-anchor</keyword>
<keyword evidence="10 12" id="KW-0326">Glycosidase</keyword>
<evidence type="ECO:0000256" key="11">
    <source>
        <dbReference type="ARBA" id="ARBA00038888"/>
    </source>
</evidence>
<dbReference type="Pfam" id="PF03200">
    <property type="entry name" value="Glyco_hydro_63"/>
    <property type="match status" value="1"/>
</dbReference>
<dbReference type="EMBL" id="OZ004257">
    <property type="protein sequence ID" value="CAK7907020.1"/>
    <property type="molecule type" value="Genomic_DNA"/>
</dbReference>
<evidence type="ECO:0000256" key="10">
    <source>
        <dbReference type="ARBA" id="ARBA00023295"/>
    </source>
</evidence>
<proteinExistence type="inferred from homology"/>
<keyword evidence="4 12" id="KW-0378">Hydrolase</keyword>
<evidence type="ECO:0000256" key="1">
    <source>
        <dbReference type="ARBA" id="ARBA00004648"/>
    </source>
</evidence>
<evidence type="ECO:0000256" key="2">
    <source>
        <dbReference type="ARBA" id="ARBA00010833"/>
    </source>
</evidence>
<dbReference type="InterPro" id="IPR031631">
    <property type="entry name" value="Glyco_hydro_63N"/>
</dbReference>